<keyword evidence="2" id="KW-0732">Signal</keyword>
<dbReference type="PROSITE" id="PS51257">
    <property type="entry name" value="PROKAR_LIPOPROTEIN"/>
    <property type="match status" value="1"/>
</dbReference>
<keyword evidence="1" id="KW-0472">Membrane</keyword>
<name>B3N1W9_DROAN</name>
<dbReference type="eggNOG" id="ENOG502TBI5">
    <property type="taxonomic scope" value="Eukaryota"/>
</dbReference>
<sequence length="190" mass="20226">MKLIGVISNLLLILASCFGLYSLTPADNPYGYTAASFSFVHGLLGLVRTFSEDTEECGRAFIISASILEVIPLPLANIEFYLISDQSAVALVHGLSLIPLLYDMLGKIGDDWDSATETLKDFSLLGNIGSTTYLAIKDGNPFYGGVVVAAFIARYIAAIIDRFLDGIGSSIATIGNAGILALMTYALTQD</sequence>
<dbReference type="InterPro" id="IPR032007">
    <property type="entry name" value="DUF4791"/>
</dbReference>
<proteinExistence type="predicted"/>
<dbReference type="KEGG" id="dan:6502862"/>
<dbReference type="FunCoup" id="B3N1W9">
    <property type="interactions" value="5"/>
</dbReference>
<reference evidence="3 4" key="1">
    <citation type="journal article" date="2007" name="Nature">
        <title>Evolution of genes and genomes on the Drosophila phylogeny.</title>
        <authorList>
            <consortium name="Drosophila 12 Genomes Consortium"/>
            <person name="Clark A.G."/>
            <person name="Eisen M.B."/>
            <person name="Smith D.R."/>
            <person name="Bergman C.M."/>
            <person name="Oliver B."/>
            <person name="Markow T.A."/>
            <person name="Kaufman T.C."/>
            <person name="Kellis M."/>
            <person name="Gelbart W."/>
            <person name="Iyer V.N."/>
            <person name="Pollard D.A."/>
            <person name="Sackton T.B."/>
            <person name="Larracuente A.M."/>
            <person name="Singh N.D."/>
            <person name="Abad J.P."/>
            <person name="Abt D.N."/>
            <person name="Adryan B."/>
            <person name="Aguade M."/>
            <person name="Akashi H."/>
            <person name="Anderson W.W."/>
            <person name="Aquadro C.F."/>
            <person name="Ardell D.H."/>
            <person name="Arguello R."/>
            <person name="Artieri C.G."/>
            <person name="Barbash D.A."/>
            <person name="Barker D."/>
            <person name="Barsanti P."/>
            <person name="Batterham P."/>
            <person name="Batzoglou S."/>
            <person name="Begun D."/>
            <person name="Bhutkar A."/>
            <person name="Blanco E."/>
            <person name="Bosak S.A."/>
            <person name="Bradley R.K."/>
            <person name="Brand A.D."/>
            <person name="Brent M.R."/>
            <person name="Brooks A.N."/>
            <person name="Brown R.H."/>
            <person name="Butlin R.K."/>
            <person name="Caggese C."/>
            <person name="Calvi B.R."/>
            <person name="Bernardo de Carvalho A."/>
            <person name="Caspi A."/>
            <person name="Castrezana S."/>
            <person name="Celniker S.E."/>
            <person name="Chang J.L."/>
            <person name="Chapple C."/>
            <person name="Chatterji S."/>
            <person name="Chinwalla A."/>
            <person name="Civetta A."/>
            <person name="Clifton S.W."/>
            <person name="Comeron J.M."/>
            <person name="Costello J.C."/>
            <person name="Coyne J.A."/>
            <person name="Daub J."/>
            <person name="David R.G."/>
            <person name="Delcher A.L."/>
            <person name="Delehaunty K."/>
            <person name="Do C.B."/>
            <person name="Ebling H."/>
            <person name="Edwards K."/>
            <person name="Eickbush T."/>
            <person name="Evans J.D."/>
            <person name="Filipski A."/>
            <person name="Findeiss S."/>
            <person name="Freyhult E."/>
            <person name="Fulton L."/>
            <person name="Fulton R."/>
            <person name="Garcia A.C."/>
            <person name="Gardiner A."/>
            <person name="Garfield D.A."/>
            <person name="Garvin B.E."/>
            <person name="Gibson G."/>
            <person name="Gilbert D."/>
            <person name="Gnerre S."/>
            <person name="Godfrey J."/>
            <person name="Good R."/>
            <person name="Gotea V."/>
            <person name="Gravely B."/>
            <person name="Greenberg A.J."/>
            <person name="Griffiths-Jones S."/>
            <person name="Gross S."/>
            <person name="Guigo R."/>
            <person name="Gustafson E.A."/>
            <person name="Haerty W."/>
            <person name="Hahn M.W."/>
            <person name="Halligan D.L."/>
            <person name="Halpern A.L."/>
            <person name="Halter G.M."/>
            <person name="Han M.V."/>
            <person name="Heger A."/>
            <person name="Hillier L."/>
            <person name="Hinrichs A.S."/>
            <person name="Holmes I."/>
            <person name="Hoskins R.A."/>
            <person name="Hubisz M.J."/>
            <person name="Hultmark D."/>
            <person name="Huntley M.A."/>
            <person name="Jaffe D.B."/>
            <person name="Jagadeeshan S."/>
            <person name="Jeck W.R."/>
            <person name="Johnson J."/>
            <person name="Jones C.D."/>
            <person name="Jordan W.C."/>
            <person name="Karpen G.H."/>
            <person name="Kataoka E."/>
            <person name="Keightley P.D."/>
            <person name="Kheradpour P."/>
            <person name="Kirkness E.F."/>
            <person name="Koerich L.B."/>
            <person name="Kristiansen K."/>
            <person name="Kudrna D."/>
            <person name="Kulathinal R.J."/>
            <person name="Kumar S."/>
            <person name="Kwok R."/>
            <person name="Lander E."/>
            <person name="Langley C.H."/>
            <person name="Lapoint R."/>
            <person name="Lazzaro B.P."/>
            <person name="Lee S.J."/>
            <person name="Levesque L."/>
            <person name="Li R."/>
            <person name="Lin C.F."/>
            <person name="Lin M.F."/>
            <person name="Lindblad-Toh K."/>
            <person name="Llopart A."/>
            <person name="Long M."/>
            <person name="Low L."/>
            <person name="Lozovsky E."/>
            <person name="Lu J."/>
            <person name="Luo M."/>
            <person name="Machado C.A."/>
            <person name="Makalowski W."/>
            <person name="Marzo M."/>
            <person name="Matsuda M."/>
            <person name="Matzkin L."/>
            <person name="McAllister B."/>
            <person name="McBride C.S."/>
            <person name="McKernan B."/>
            <person name="McKernan K."/>
            <person name="Mendez-Lago M."/>
            <person name="Minx P."/>
            <person name="Mollenhauer M.U."/>
            <person name="Montooth K."/>
            <person name="Mount S.M."/>
            <person name="Mu X."/>
            <person name="Myers E."/>
            <person name="Negre B."/>
            <person name="Newfeld S."/>
            <person name="Nielsen R."/>
            <person name="Noor M.A."/>
            <person name="O'Grady P."/>
            <person name="Pachter L."/>
            <person name="Papaceit M."/>
            <person name="Parisi M.J."/>
            <person name="Parisi M."/>
            <person name="Parts L."/>
            <person name="Pedersen J.S."/>
            <person name="Pesole G."/>
            <person name="Phillippy A.M."/>
            <person name="Ponting C.P."/>
            <person name="Pop M."/>
            <person name="Porcelli D."/>
            <person name="Powell J.R."/>
            <person name="Prohaska S."/>
            <person name="Pruitt K."/>
            <person name="Puig M."/>
            <person name="Quesneville H."/>
            <person name="Ram K.R."/>
            <person name="Rand D."/>
            <person name="Rasmussen M.D."/>
            <person name="Reed L.K."/>
            <person name="Reenan R."/>
            <person name="Reily A."/>
            <person name="Remington K.A."/>
            <person name="Rieger T.T."/>
            <person name="Ritchie M.G."/>
            <person name="Robin C."/>
            <person name="Rogers Y.H."/>
            <person name="Rohde C."/>
            <person name="Rozas J."/>
            <person name="Rubenfield M.J."/>
            <person name="Ruiz A."/>
            <person name="Russo S."/>
            <person name="Salzberg S.L."/>
            <person name="Sanchez-Gracia A."/>
            <person name="Saranga D.J."/>
            <person name="Sato H."/>
            <person name="Schaeffer S.W."/>
            <person name="Schatz M.C."/>
            <person name="Schlenke T."/>
            <person name="Schwartz R."/>
            <person name="Segarra C."/>
            <person name="Singh R.S."/>
            <person name="Sirot L."/>
            <person name="Sirota M."/>
            <person name="Sisneros N.B."/>
            <person name="Smith C.D."/>
            <person name="Smith T.F."/>
            <person name="Spieth J."/>
            <person name="Stage D.E."/>
            <person name="Stark A."/>
            <person name="Stephan W."/>
            <person name="Strausberg R.L."/>
            <person name="Strempel S."/>
            <person name="Sturgill D."/>
            <person name="Sutton G."/>
            <person name="Sutton G.G."/>
            <person name="Tao W."/>
            <person name="Teichmann S."/>
            <person name="Tobari Y.N."/>
            <person name="Tomimura Y."/>
            <person name="Tsolas J.M."/>
            <person name="Valente V.L."/>
            <person name="Venter E."/>
            <person name="Venter J.C."/>
            <person name="Vicario S."/>
            <person name="Vieira F.G."/>
            <person name="Vilella A.J."/>
            <person name="Villasante A."/>
            <person name="Walenz B."/>
            <person name="Wang J."/>
            <person name="Wasserman M."/>
            <person name="Watts T."/>
            <person name="Wilson D."/>
            <person name="Wilson R.K."/>
            <person name="Wing R.A."/>
            <person name="Wolfner M.F."/>
            <person name="Wong A."/>
            <person name="Wong G.K."/>
            <person name="Wu C.I."/>
            <person name="Wu G."/>
            <person name="Yamamoto D."/>
            <person name="Yang H.P."/>
            <person name="Yang S.P."/>
            <person name="Yorke J.A."/>
            <person name="Yoshida K."/>
            <person name="Zdobnov E."/>
            <person name="Zhang P."/>
            <person name="Zhang Y."/>
            <person name="Zimin A.V."/>
            <person name="Baldwin J."/>
            <person name="Abdouelleil A."/>
            <person name="Abdulkadir J."/>
            <person name="Abebe A."/>
            <person name="Abera B."/>
            <person name="Abreu J."/>
            <person name="Acer S.C."/>
            <person name="Aftuck L."/>
            <person name="Alexander A."/>
            <person name="An P."/>
            <person name="Anderson E."/>
            <person name="Anderson S."/>
            <person name="Arachi H."/>
            <person name="Azer M."/>
            <person name="Bachantsang P."/>
            <person name="Barry A."/>
            <person name="Bayul T."/>
            <person name="Berlin A."/>
            <person name="Bessette D."/>
            <person name="Bloom T."/>
            <person name="Blye J."/>
            <person name="Boguslavskiy L."/>
            <person name="Bonnet C."/>
            <person name="Boukhgalter B."/>
            <person name="Bourzgui I."/>
            <person name="Brown A."/>
            <person name="Cahill P."/>
            <person name="Channer S."/>
            <person name="Cheshatsang Y."/>
            <person name="Chuda L."/>
            <person name="Citroen M."/>
            <person name="Collymore A."/>
            <person name="Cooke P."/>
            <person name="Costello M."/>
            <person name="D'Aco K."/>
            <person name="Daza R."/>
            <person name="De Haan G."/>
            <person name="DeGray S."/>
            <person name="DeMaso C."/>
            <person name="Dhargay N."/>
            <person name="Dooley K."/>
            <person name="Dooley E."/>
            <person name="Doricent M."/>
            <person name="Dorje P."/>
            <person name="Dorjee K."/>
            <person name="Dupes A."/>
            <person name="Elong R."/>
            <person name="Falk J."/>
            <person name="Farina A."/>
            <person name="Faro S."/>
            <person name="Ferguson D."/>
            <person name="Fisher S."/>
            <person name="Foley C.D."/>
            <person name="Franke A."/>
            <person name="Friedrich D."/>
            <person name="Gadbois L."/>
            <person name="Gearin G."/>
            <person name="Gearin C.R."/>
            <person name="Giannoukos G."/>
            <person name="Goode T."/>
            <person name="Graham J."/>
            <person name="Grandbois E."/>
            <person name="Grewal S."/>
            <person name="Gyaltsen K."/>
            <person name="Hafez N."/>
            <person name="Hagos B."/>
            <person name="Hall J."/>
            <person name="Henson C."/>
            <person name="Hollinger A."/>
            <person name="Honan T."/>
            <person name="Huard M.D."/>
            <person name="Hughes L."/>
            <person name="Hurhula B."/>
            <person name="Husby M.E."/>
            <person name="Kamat A."/>
            <person name="Kanga B."/>
            <person name="Kashin S."/>
            <person name="Khazanovich D."/>
            <person name="Kisner P."/>
            <person name="Lance K."/>
            <person name="Lara M."/>
            <person name="Lee W."/>
            <person name="Lennon N."/>
            <person name="Letendre F."/>
            <person name="LeVine R."/>
            <person name="Lipovsky A."/>
            <person name="Liu X."/>
            <person name="Liu J."/>
            <person name="Liu S."/>
            <person name="Lokyitsang T."/>
            <person name="Lokyitsang Y."/>
            <person name="Lubonja R."/>
            <person name="Lui A."/>
            <person name="MacDonald P."/>
            <person name="Magnisalis V."/>
            <person name="Maru K."/>
            <person name="Matthews C."/>
            <person name="McCusker W."/>
            <person name="McDonough S."/>
            <person name="Mehta T."/>
            <person name="Meldrim J."/>
            <person name="Meneus L."/>
            <person name="Mihai O."/>
            <person name="Mihalev A."/>
            <person name="Mihova T."/>
            <person name="Mittelman R."/>
            <person name="Mlenga V."/>
            <person name="Montmayeur A."/>
            <person name="Mulrain L."/>
            <person name="Navidi A."/>
            <person name="Naylor J."/>
            <person name="Negash T."/>
            <person name="Nguyen T."/>
            <person name="Nguyen N."/>
            <person name="Nicol R."/>
            <person name="Norbu C."/>
            <person name="Norbu N."/>
            <person name="Novod N."/>
            <person name="O'Neill B."/>
            <person name="Osman S."/>
            <person name="Markiewicz E."/>
            <person name="Oyono O.L."/>
            <person name="Patti C."/>
            <person name="Phunkhang P."/>
            <person name="Pierre F."/>
            <person name="Priest M."/>
            <person name="Raghuraman S."/>
            <person name="Rege F."/>
            <person name="Reyes R."/>
            <person name="Rise C."/>
            <person name="Rogov P."/>
            <person name="Ross K."/>
            <person name="Ryan E."/>
            <person name="Settipalli S."/>
            <person name="Shea T."/>
            <person name="Sherpa N."/>
            <person name="Shi L."/>
            <person name="Shih D."/>
            <person name="Sparrow T."/>
            <person name="Spaulding J."/>
            <person name="Stalker J."/>
            <person name="Stange-Thomann N."/>
            <person name="Stavropoulos S."/>
            <person name="Stone C."/>
            <person name="Strader C."/>
            <person name="Tesfaye S."/>
            <person name="Thomson T."/>
            <person name="Thoulutsang Y."/>
            <person name="Thoulutsang D."/>
            <person name="Topham K."/>
            <person name="Topping I."/>
            <person name="Tsamla T."/>
            <person name="Vassiliev H."/>
            <person name="Vo A."/>
            <person name="Wangchuk T."/>
            <person name="Wangdi T."/>
            <person name="Weiand M."/>
            <person name="Wilkinson J."/>
            <person name="Wilson A."/>
            <person name="Yadav S."/>
            <person name="Young G."/>
            <person name="Yu Q."/>
            <person name="Zembek L."/>
            <person name="Zhong D."/>
            <person name="Zimmer A."/>
            <person name="Zwirko Z."/>
            <person name="Jaffe D.B."/>
            <person name="Alvarez P."/>
            <person name="Brockman W."/>
            <person name="Butler J."/>
            <person name="Chin C."/>
            <person name="Gnerre S."/>
            <person name="Grabherr M."/>
            <person name="Kleber M."/>
            <person name="Mauceli E."/>
            <person name="MacCallum I."/>
        </authorList>
    </citation>
    <scope>NUCLEOTIDE SEQUENCE [LARGE SCALE GENOMIC DNA]</scope>
    <source>
        <strain evidence="4">Tucson 14024-0371.13</strain>
    </source>
</reference>
<dbReference type="InParanoid" id="B3N1W9"/>
<dbReference type="AlphaFoldDB" id="B3N1W9"/>
<dbReference type="OMA" id="MYSLTPA"/>
<gene>
    <name evidence="3" type="primary">Dana\GF20145</name>
    <name evidence="3" type="synonym">dana_GLEANR_22551</name>
    <name evidence="3" type="ORF">GF20145</name>
</gene>
<feature type="transmembrane region" description="Helical" evidence="1">
    <location>
        <begin position="60"/>
        <end position="82"/>
    </location>
</feature>
<accession>B3N1W9</accession>
<organism evidence="3 4">
    <name type="scientific">Drosophila ananassae</name>
    <name type="common">Fruit fly</name>
    <dbReference type="NCBI Taxonomy" id="7217"/>
    <lineage>
        <taxon>Eukaryota</taxon>
        <taxon>Metazoa</taxon>
        <taxon>Ecdysozoa</taxon>
        <taxon>Arthropoda</taxon>
        <taxon>Hexapoda</taxon>
        <taxon>Insecta</taxon>
        <taxon>Pterygota</taxon>
        <taxon>Neoptera</taxon>
        <taxon>Endopterygota</taxon>
        <taxon>Diptera</taxon>
        <taxon>Brachycera</taxon>
        <taxon>Muscomorpha</taxon>
        <taxon>Ephydroidea</taxon>
        <taxon>Drosophilidae</taxon>
        <taxon>Drosophila</taxon>
        <taxon>Sophophora</taxon>
    </lineage>
</organism>
<evidence type="ECO:0000256" key="2">
    <source>
        <dbReference type="SAM" id="SignalP"/>
    </source>
</evidence>
<keyword evidence="1" id="KW-0812">Transmembrane</keyword>
<dbReference type="OrthoDB" id="7762401at2759"/>
<dbReference type="HOGENOM" id="CLU_1422856_0_0_1"/>
<protein>
    <submittedName>
        <fullName evidence="3">Uncharacterized protein</fullName>
    </submittedName>
</protein>
<feature type="transmembrane region" description="Helical" evidence="1">
    <location>
        <begin position="167"/>
        <end position="187"/>
    </location>
</feature>
<feature type="transmembrane region" description="Helical" evidence="1">
    <location>
        <begin position="142"/>
        <end position="160"/>
    </location>
</feature>
<dbReference type="EMBL" id="CH902664">
    <property type="protein sequence ID" value="EDV33706.1"/>
    <property type="molecule type" value="Genomic_DNA"/>
</dbReference>
<feature type="chain" id="PRO_5002794037" evidence="2">
    <location>
        <begin position="20"/>
        <end position="190"/>
    </location>
</feature>
<keyword evidence="1" id="KW-1133">Transmembrane helix</keyword>
<evidence type="ECO:0000256" key="1">
    <source>
        <dbReference type="SAM" id="Phobius"/>
    </source>
</evidence>
<feature type="signal peptide" evidence="2">
    <location>
        <begin position="1"/>
        <end position="19"/>
    </location>
</feature>
<feature type="transmembrane region" description="Helical" evidence="1">
    <location>
        <begin position="29"/>
        <end position="48"/>
    </location>
</feature>
<evidence type="ECO:0000313" key="4">
    <source>
        <dbReference type="Proteomes" id="UP000007801"/>
    </source>
</evidence>
<dbReference type="Pfam" id="PF16039">
    <property type="entry name" value="DUF4791"/>
    <property type="match status" value="1"/>
</dbReference>
<keyword evidence="4" id="KW-1185">Reference proteome</keyword>
<dbReference type="STRING" id="7217.B3N1W9"/>
<dbReference type="Proteomes" id="UP000007801">
    <property type="component" value="Unassembled WGS sequence"/>
</dbReference>
<evidence type="ECO:0000313" key="3">
    <source>
        <dbReference type="EMBL" id="EDV33706.1"/>
    </source>
</evidence>
<dbReference type="PhylomeDB" id="B3N1W9"/>